<dbReference type="PROSITE" id="PS50110">
    <property type="entry name" value="RESPONSE_REGULATORY"/>
    <property type="match status" value="1"/>
</dbReference>
<evidence type="ECO:0000313" key="8">
    <source>
        <dbReference type="EMBL" id="MEL4455323.1"/>
    </source>
</evidence>
<evidence type="ECO:0000256" key="5">
    <source>
        <dbReference type="PROSITE-ProRule" id="PRU01091"/>
    </source>
</evidence>
<dbReference type="PANTHER" id="PTHR48111">
    <property type="entry name" value="REGULATOR OF RPOS"/>
    <property type="match status" value="1"/>
</dbReference>
<reference evidence="8 9" key="1">
    <citation type="submission" date="2024-04" db="EMBL/GenBank/DDBJ databases">
        <title>whole genome sequencing of Lutimonas vermicola strain IMCC1616.</title>
        <authorList>
            <person name="Bae S.S."/>
        </authorList>
    </citation>
    <scope>NUCLEOTIDE SEQUENCE [LARGE SCALE GENOMIC DNA]</scope>
    <source>
        <strain evidence="8 9">IMCC1616</strain>
    </source>
</reference>
<dbReference type="SUPFAM" id="SSF46894">
    <property type="entry name" value="C-terminal effector domain of the bipartite response regulators"/>
    <property type="match status" value="1"/>
</dbReference>
<dbReference type="Pfam" id="PF00072">
    <property type="entry name" value="Response_reg"/>
    <property type="match status" value="1"/>
</dbReference>
<keyword evidence="2" id="KW-0902">Two-component regulatory system</keyword>
<comment type="caution">
    <text evidence="8">The sequence shown here is derived from an EMBL/GenBank/DDBJ whole genome shotgun (WGS) entry which is preliminary data.</text>
</comment>
<dbReference type="PROSITE" id="PS51755">
    <property type="entry name" value="OMPR_PHOB"/>
    <property type="match status" value="1"/>
</dbReference>
<dbReference type="InterPro" id="IPR016032">
    <property type="entry name" value="Sig_transdc_resp-reg_C-effctor"/>
</dbReference>
<feature type="modified residue" description="4-aspartylphosphate" evidence="4">
    <location>
        <position position="55"/>
    </location>
</feature>
<dbReference type="InterPro" id="IPR001789">
    <property type="entry name" value="Sig_transdc_resp-reg_receiver"/>
</dbReference>
<feature type="domain" description="OmpR/PhoB-type" evidence="7">
    <location>
        <begin position="135"/>
        <end position="233"/>
    </location>
</feature>
<organism evidence="8 9">
    <name type="scientific">Lutimonas vermicola</name>
    <dbReference type="NCBI Taxonomy" id="414288"/>
    <lineage>
        <taxon>Bacteria</taxon>
        <taxon>Pseudomonadati</taxon>
        <taxon>Bacteroidota</taxon>
        <taxon>Flavobacteriia</taxon>
        <taxon>Flavobacteriales</taxon>
        <taxon>Flavobacteriaceae</taxon>
        <taxon>Lutimonas</taxon>
    </lineage>
</organism>
<dbReference type="InterPro" id="IPR039420">
    <property type="entry name" value="WalR-like"/>
</dbReference>
<name>A0ABU9KZQ5_9FLAO</name>
<dbReference type="SMART" id="SM00862">
    <property type="entry name" value="Trans_reg_C"/>
    <property type="match status" value="1"/>
</dbReference>
<keyword evidence="9" id="KW-1185">Reference proteome</keyword>
<evidence type="ECO:0000259" key="7">
    <source>
        <dbReference type="PROSITE" id="PS51755"/>
    </source>
</evidence>
<dbReference type="InterPro" id="IPR001867">
    <property type="entry name" value="OmpR/PhoB-type_DNA-bd"/>
</dbReference>
<proteinExistence type="predicted"/>
<dbReference type="EMBL" id="JBCDNA010000001">
    <property type="protein sequence ID" value="MEL4455323.1"/>
    <property type="molecule type" value="Genomic_DNA"/>
</dbReference>
<dbReference type="CDD" id="cd17574">
    <property type="entry name" value="REC_OmpR"/>
    <property type="match status" value="1"/>
</dbReference>
<dbReference type="CDD" id="cd00383">
    <property type="entry name" value="trans_reg_C"/>
    <property type="match status" value="1"/>
</dbReference>
<dbReference type="Gene3D" id="1.10.10.10">
    <property type="entry name" value="Winged helix-like DNA-binding domain superfamily/Winged helix DNA-binding domain"/>
    <property type="match status" value="1"/>
</dbReference>
<gene>
    <name evidence="8" type="ORF">AABB81_05410</name>
</gene>
<dbReference type="PANTHER" id="PTHR48111:SF40">
    <property type="entry name" value="PHOSPHATE REGULON TRANSCRIPTIONAL REGULATORY PROTEIN PHOB"/>
    <property type="match status" value="1"/>
</dbReference>
<evidence type="ECO:0000259" key="6">
    <source>
        <dbReference type="PROSITE" id="PS50110"/>
    </source>
</evidence>
<dbReference type="Pfam" id="PF00486">
    <property type="entry name" value="Trans_reg_C"/>
    <property type="match status" value="1"/>
</dbReference>
<dbReference type="SUPFAM" id="SSF52172">
    <property type="entry name" value="CheY-like"/>
    <property type="match status" value="1"/>
</dbReference>
<dbReference type="InterPro" id="IPR011006">
    <property type="entry name" value="CheY-like_superfamily"/>
</dbReference>
<evidence type="ECO:0000256" key="3">
    <source>
        <dbReference type="ARBA" id="ARBA00023125"/>
    </source>
</evidence>
<feature type="DNA-binding region" description="OmpR/PhoB-type" evidence="5">
    <location>
        <begin position="135"/>
        <end position="233"/>
    </location>
</feature>
<keyword evidence="3 5" id="KW-0238">DNA-binding</keyword>
<feature type="domain" description="Response regulatory" evidence="6">
    <location>
        <begin position="6"/>
        <end position="120"/>
    </location>
</feature>
<evidence type="ECO:0000313" key="9">
    <source>
        <dbReference type="Proteomes" id="UP001474120"/>
    </source>
</evidence>
<keyword evidence="1 4" id="KW-0597">Phosphoprotein</keyword>
<dbReference type="Proteomes" id="UP001474120">
    <property type="component" value="Unassembled WGS sequence"/>
</dbReference>
<evidence type="ECO:0000256" key="2">
    <source>
        <dbReference type="ARBA" id="ARBA00023012"/>
    </source>
</evidence>
<evidence type="ECO:0000256" key="1">
    <source>
        <dbReference type="ARBA" id="ARBA00022553"/>
    </source>
</evidence>
<evidence type="ECO:0000256" key="4">
    <source>
        <dbReference type="PROSITE-ProRule" id="PRU00169"/>
    </source>
</evidence>
<accession>A0ABU9KZQ5</accession>
<dbReference type="Gene3D" id="3.40.50.2300">
    <property type="match status" value="1"/>
</dbReference>
<protein>
    <submittedName>
        <fullName evidence="8">Response regulator transcription factor</fullName>
    </submittedName>
</protein>
<dbReference type="RefSeq" id="WP_342159138.1">
    <property type="nucleotide sequence ID" value="NZ_JBCDNA010000001.1"/>
</dbReference>
<sequence length="236" mass="27685">MVENRNILLVEDDESLGYLLSEYLKMKQFDIVWVKNGKAALEMIQKDFFDLIILDVMMPEMDGFTLAKDLKKDFPEIPFIFLTSRSLKVDVLKGFSLGAVDYLKKPIDEEELVVRLNTLLETLYRSKTQDGTKKVNEYVIGDYMFYTERHEVVYKDGSIQKLTLRENKLLDLLVRKQGELCSHKEILHSLWGQNDFFAKKSLNVFISHLRKYFKKDPSIRIENLHNQGFIFKTGKI</sequence>
<dbReference type="InterPro" id="IPR036388">
    <property type="entry name" value="WH-like_DNA-bd_sf"/>
</dbReference>
<dbReference type="SMART" id="SM00448">
    <property type="entry name" value="REC"/>
    <property type="match status" value="1"/>
</dbReference>